<proteinExistence type="predicted"/>
<gene>
    <name evidence="2" type="ORF">KUTeg_024111</name>
</gene>
<feature type="compositionally biased region" description="Basic and acidic residues" evidence="1">
    <location>
        <begin position="448"/>
        <end position="457"/>
    </location>
</feature>
<dbReference type="PANTHER" id="PTHR13484:SF0">
    <property type="entry name" value="PRE-MRNA 3'-END-PROCESSING FACTOR FIP1"/>
    <property type="match status" value="1"/>
</dbReference>
<dbReference type="EMBL" id="JARBDR010000923">
    <property type="protein sequence ID" value="KAJ8297580.1"/>
    <property type="molecule type" value="Genomic_DNA"/>
</dbReference>
<feature type="compositionally biased region" description="Basic residues" evidence="1">
    <location>
        <begin position="425"/>
        <end position="435"/>
    </location>
</feature>
<protein>
    <recommendedName>
        <fullName evidence="4">FIP1-like 1 protein</fullName>
    </recommendedName>
</protein>
<organism evidence="2 3">
    <name type="scientific">Tegillarca granosa</name>
    <name type="common">Malaysian cockle</name>
    <name type="synonym">Anadara granosa</name>
    <dbReference type="NCBI Taxonomy" id="220873"/>
    <lineage>
        <taxon>Eukaryota</taxon>
        <taxon>Metazoa</taxon>
        <taxon>Spiralia</taxon>
        <taxon>Lophotrochozoa</taxon>
        <taxon>Mollusca</taxon>
        <taxon>Bivalvia</taxon>
        <taxon>Autobranchia</taxon>
        <taxon>Pteriomorphia</taxon>
        <taxon>Arcoida</taxon>
        <taxon>Arcoidea</taxon>
        <taxon>Arcidae</taxon>
        <taxon>Tegillarca</taxon>
    </lineage>
</organism>
<feature type="compositionally biased region" description="Pro residues" evidence="1">
    <location>
        <begin position="261"/>
        <end position="313"/>
    </location>
</feature>
<reference evidence="2 3" key="1">
    <citation type="submission" date="2022-12" db="EMBL/GenBank/DDBJ databases">
        <title>Chromosome-level genome of Tegillarca granosa.</title>
        <authorList>
            <person name="Kim J."/>
        </authorList>
    </citation>
    <scope>NUCLEOTIDE SEQUENCE [LARGE SCALE GENOMIC DNA]</scope>
    <source>
        <strain evidence="2">Teg-2019</strain>
        <tissue evidence="2">Adductor muscle</tissue>
    </source>
</reference>
<feature type="compositionally biased region" description="Low complexity" evidence="1">
    <location>
        <begin position="325"/>
        <end position="336"/>
    </location>
</feature>
<evidence type="ECO:0000256" key="1">
    <source>
        <dbReference type="SAM" id="MobiDB-lite"/>
    </source>
</evidence>
<dbReference type="PANTHER" id="PTHR13484">
    <property type="entry name" value="FIP1-LIKE 1 PROTEIN"/>
    <property type="match status" value="1"/>
</dbReference>
<feature type="compositionally biased region" description="Basic and acidic residues" evidence="1">
    <location>
        <begin position="42"/>
        <end position="56"/>
    </location>
</feature>
<evidence type="ECO:0000313" key="2">
    <source>
        <dbReference type="EMBL" id="KAJ8297580.1"/>
    </source>
</evidence>
<dbReference type="InterPro" id="IPR051187">
    <property type="entry name" value="Pre-mRNA_3'-end_processing_reg"/>
</dbReference>
<dbReference type="Proteomes" id="UP001217089">
    <property type="component" value="Unassembled WGS sequence"/>
</dbReference>
<evidence type="ECO:0008006" key="4">
    <source>
        <dbReference type="Google" id="ProtNLM"/>
    </source>
</evidence>
<comment type="caution">
    <text evidence="2">The sequence shown here is derived from an EMBL/GenBank/DDBJ whole genome shotgun (WGS) entry which is preliminary data.</text>
</comment>
<feature type="region of interest" description="Disordered" evidence="1">
    <location>
        <begin position="1"/>
        <end position="112"/>
    </location>
</feature>
<evidence type="ECO:0000313" key="3">
    <source>
        <dbReference type="Proteomes" id="UP001217089"/>
    </source>
</evidence>
<sequence>MAATEAQSAPAPAEDDETWLYGEEGKENSSTKEVNGVAAPEAKTEEKKTPEKKEDREEGEMSGEEESQEKEDSDEGPRNLFKTQGGYQKPVTTSSTSKTTTSSSQKGVDVEAVGTINGVPTYEFDLDGIQADEKGWRKPDTWRQYCEKQRKMRIESQAPASRIYVHQSGTAPHAPTSVTRSDSKRDGLHPPGTDAPQTVPVIGSRKSGGPPNRKMSGTIDVIGSTARDSRRPDAPAGDPIPVAGGRKQYTTPGIPPGLTSVPPPGMPTDYSVPPPGLPPPGFPPPGVPPPGITTVPPPGYPPDYDPYYPPPGQAPSSRYDERTPYSFNSSVYSSNYIDSVSWDRDNSRQDNYRWDYGRGGTSPRSDSEFSRDSYRRDRDRDRDWDRERSSSYIRDRERSRSRDKDHRRSDDKHRSRRKDDSDSHRSKHKKSKRSKRDKEDNYDPSNPSREESSVKAD</sequence>
<feature type="compositionally biased region" description="Basic and acidic residues" evidence="1">
    <location>
        <begin position="365"/>
        <end position="424"/>
    </location>
</feature>
<feature type="compositionally biased region" description="Basic and acidic residues" evidence="1">
    <location>
        <begin position="341"/>
        <end position="356"/>
    </location>
</feature>
<feature type="compositionally biased region" description="Acidic residues" evidence="1">
    <location>
        <begin position="57"/>
        <end position="74"/>
    </location>
</feature>
<keyword evidence="3" id="KW-1185">Reference proteome</keyword>
<feature type="compositionally biased region" description="Low complexity" evidence="1">
    <location>
        <begin position="92"/>
        <end position="104"/>
    </location>
</feature>
<feature type="region of interest" description="Disordered" evidence="1">
    <location>
        <begin position="164"/>
        <end position="457"/>
    </location>
</feature>
<feature type="compositionally biased region" description="Low complexity" evidence="1">
    <location>
        <begin position="1"/>
        <end position="12"/>
    </location>
</feature>
<name>A0ABQ9E261_TEGGR</name>
<accession>A0ABQ9E261</accession>